<sequence>MASASSINEVKIFLKVSNDPSGVLHTPFTINLQRYEAASSGKKIRDIDEIPLKVPYYTPSQGIIIHFSSLDTKSANRCRLNIKLKDSQGFQYVNRIPI</sequence>
<gene>
    <name evidence="1" type="ORF">BYL167_LOCUS75510</name>
</gene>
<name>A0A8S3GIW0_9BILA</name>
<dbReference type="Proteomes" id="UP000681967">
    <property type="component" value="Unassembled WGS sequence"/>
</dbReference>
<reference evidence="1" key="1">
    <citation type="submission" date="2021-02" db="EMBL/GenBank/DDBJ databases">
        <authorList>
            <person name="Nowell W R."/>
        </authorList>
    </citation>
    <scope>NUCLEOTIDE SEQUENCE</scope>
</reference>
<protein>
    <submittedName>
        <fullName evidence="1">Uncharacterized protein</fullName>
    </submittedName>
</protein>
<organism evidence="1 2">
    <name type="scientific">Rotaria magnacalcarata</name>
    <dbReference type="NCBI Taxonomy" id="392030"/>
    <lineage>
        <taxon>Eukaryota</taxon>
        <taxon>Metazoa</taxon>
        <taxon>Spiralia</taxon>
        <taxon>Gnathifera</taxon>
        <taxon>Rotifera</taxon>
        <taxon>Eurotatoria</taxon>
        <taxon>Bdelloidea</taxon>
        <taxon>Philodinida</taxon>
        <taxon>Philodinidae</taxon>
        <taxon>Rotaria</taxon>
    </lineage>
</organism>
<accession>A0A8S3GIW0</accession>
<feature type="non-terminal residue" evidence="1">
    <location>
        <position position="98"/>
    </location>
</feature>
<dbReference type="EMBL" id="CAJOBH010270451">
    <property type="protein sequence ID" value="CAF5164439.1"/>
    <property type="molecule type" value="Genomic_DNA"/>
</dbReference>
<proteinExistence type="predicted"/>
<comment type="caution">
    <text evidence="1">The sequence shown here is derived from an EMBL/GenBank/DDBJ whole genome shotgun (WGS) entry which is preliminary data.</text>
</comment>
<evidence type="ECO:0000313" key="2">
    <source>
        <dbReference type="Proteomes" id="UP000681967"/>
    </source>
</evidence>
<evidence type="ECO:0000313" key="1">
    <source>
        <dbReference type="EMBL" id="CAF5164439.1"/>
    </source>
</evidence>
<dbReference type="AlphaFoldDB" id="A0A8S3GIW0"/>